<evidence type="ECO:0000256" key="3">
    <source>
        <dbReference type="SAM" id="MobiDB-lite"/>
    </source>
</evidence>
<dbReference type="PROSITE" id="PS01162">
    <property type="entry name" value="QOR_ZETA_CRYSTAL"/>
    <property type="match status" value="1"/>
</dbReference>
<protein>
    <submittedName>
        <fullName evidence="5">Zinc-binding dehydrogenase</fullName>
    </submittedName>
</protein>
<dbReference type="PANTHER" id="PTHR43775:SF37">
    <property type="entry name" value="SI:DKEY-61P9.11"/>
    <property type="match status" value="1"/>
</dbReference>
<dbReference type="InterPro" id="IPR002364">
    <property type="entry name" value="Quin_OxRdtase/zeta-crystal_CS"/>
</dbReference>
<dbReference type="EMBL" id="JBHTEY010000004">
    <property type="protein sequence ID" value="MFC7613540.1"/>
    <property type="molecule type" value="Genomic_DNA"/>
</dbReference>
<dbReference type="InterPro" id="IPR013968">
    <property type="entry name" value="PKS_KR"/>
</dbReference>
<feature type="domain" description="Enoyl reductase (ER)" evidence="4">
    <location>
        <begin position="1"/>
        <end position="179"/>
    </location>
</feature>
<dbReference type="Pfam" id="PF13602">
    <property type="entry name" value="ADH_zinc_N_2"/>
    <property type="match status" value="1"/>
</dbReference>
<dbReference type="PANTHER" id="PTHR43775">
    <property type="entry name" value="FATTY ACID SYNTHASE"/>
    <property type="match status" value="1"/>
</dbReference>
<reference evidence="6" key="1">
    <citation type="journal article" date="2019" name="Int. J. Syst. Evol. Microbiol.">
        <title>The Global Catalogue of Microorganisms (GCM) 10K type strain sequencing project: providing services to taxonomists for standard genome sequencing and annotation.</title>
        <authorList>
            <consortium name="The Broad Institute Genomics Platform"/>
            <consortium name="The Broad Institute Genome Sequencing Center for Infectious Disease"/>
            <person name="Wu L."/>
            <person name="Ma J."/>
        </authorList>
    </citation>
    <scope>NUCLEOTIDE SEQUENCE [LARGE SCALE GENOMIC DNA]</scope>
    <source>
        <strain evidence="6">JCM 17695</strain>
    </source>
</reference>
<feature type="compositionally biased region" description="Low complexity" evidence="3">
    <location>
        <begin position="318"/>
        <end position="332"/>
    </location>
</feature>
<dbReference type="InterPro" id="IPR050091">
    <property type="entry name" value="PKS_NRPS_Biosynth_Enz"/>
</dbReference>
<proteinExistence type="predicted"/>
<evidence type="ECO:0000313" key="5">
    <source>
        <dbReference type="EMBL" id="MFC7613540.1"/>
    </source>
</evidence>
<dbReference type="InterPro" id="IPR036291">
    <property type="entry name" value="NAD(P)-bd_dom_sf"/>
</dbReference>
<organism evidence="5 6">
    <name type="scientific">Actinokineospora soli</name>
    <dbReference type="NCBI Taxonomy" id="1048753"/>
    <lineage>
        <taxon>Bacteria</taxon>
        <taxon>Bacillati</taxon>
        <taxon>Actinomycetota</taxon>
        <taxon>Actinomycetes</taxon>
        <taxon>Pseudonocardiales</taxon>
        <taxon>Pseudonocardiaceae</taxon>
        <taxon>Actinokineospora</taxon>
    </lineage>
</organism>
<dbReference type="Proteomes" id="UP001596512">
    <property type="component" value="Unassembled WGS sequence"/>
</dbReference>
<comment type="caution">
    <text evidence="5">The sequence shown here is derived from an EMBL/GenBank/DDBJ whole genome shotgun (WGS) entry which is preliminary data.</text>
</comment>
<evidence type="ECO:0000259" key="4">
    <source>
        <dbReference type="SMART" id="SM00829"/>
    </source>
</evidence>
<keyword evidence="6" id="KW-1185">Reference proteome</keyword>
<feature type="region of interest" description="Disordered" evidence="3">
    <location>
        <begin position="272"/>
        <end position="351"/>
    </location>
</feature>
<name>A0ABW2TKH9_9PSEU</name>
<dbReference type="InterPro" id="IPR020843">
    <property type="entry name" value="ER"/>
</dbReference>
<sequence>MKAGDRVLVHAAAGGVGQAAVQLAKAAGATVYATASPHKWPVLRAQGVEHLFNSRTLDFADALEGGVDIVLNSLNKDFIPAGLRTLAPGGRFVELGKVGVWSTEQVAAEFPHVEYHNFDFSELPADEVTRINKEIMTDVAARIAAGGLDPVGTTGYTLDEVEEAFGVLSRGANVGKLVLGFDQPAPPAAIRDDRTYLVTGGLDGLGLLTARKLVALGARHIAVPGPGEAPELAGAHVTVLGPDLAGLERTPPVAGVVLADGDPEQAWRLHERFPAWTSSSRTPTSPPPSARPTGRSPRTPSTTSSAPARRPAPPRWPSPGARWASRSTRCTPSPRPRRCAPSPPWSAPAPA</sequence>
<evidence type="ECO:0000313" key="6">
    <source>
        <dbReference type="Proteomes" id="UP001596512"/>
    </source>
</evidence>
<feature type="compositionally biased region" description="Pro residues" evidence="3">
    <location>
        <begin position="341"/>
        <end position="351"/>
    </location>
</feature>
<dbReference type="Pfam" id="PF08659">
    <property type="entry name" value="KR"/>
    <property type="match status" value="1"/>
</dbReference>
<accession>A0ABW2TKH9</accession>
<evidence type="ECO:0000256" key="1">
    <source>
        <dbReference type="ARBA" id="ARBA00022450"/>
    </source>
</evidence>
<dbReference type="SMART" id="SM00829">
    <property type="entry name" value="PKS_ER"/>
    <property type="match status" value="1"/>
</dbReference>
<dbReference type="SUPFAM" id="SSF51735">
    <property type="entry name" value="NAD(P)-binding Rossmann-fold domains"/>
    <property type="match status" value="2"/>
</dbReference>
<feature type="compositionally biased region" description="Low complexity" evidence="3">
    <location>
        <begin position="291"/>
        <end position="309"/>
    </location>
</feature>
<keyword evidence="1" id="KW-0596">Phosphopantetheine</keyword>
<feature type="compositionally biased region" description="Low complexity" evidence="3">
    <location>
        <begin position="274"/>
        <end position="283"/>
    </location>
</feature>
<keyword evidence="2" id="KW-0597">Phosphoprotein</keyword>
<evidence type="ECO:0000256" key="2">
    <source>
        <dbReference type="ARBA" id="ARBA00022553"/>
    </source>
</evidence>
<dbReference type="Gene3D" id="3.40.50.720">
    <property type="entry name" value="NAD(P)-binding Rossmann-like Domain"/>
    <property type="match status" value="2"/>
</dbReference>
<gene>
    <name evidence="5" type="ORF">ACFQV2_07910</name>
</gene>
<dbReference type="Gene3D" id="3.90.180.10">
    <property type="entry name" value="Medium-chain alcohol dehydrogenases, catalytic domain"/>
    <property type="match status" value="1"/>
</dbReference>
<dbReference type="CDD" id="cd05195">
    <property type="entry name" value="enoyl_red"/>
    <property type="match status" value="1"/>
</dbReference>